<evidence type="ECO:0000256" key="1">
    <source>
        <dbReference type="HAMAP-Rule" id="MF_00095"/>
    </source>
</evidence>
<dbReference type="Gene3D" id="3.40.1350.60">
    <property type="match status" value="1"/>
</dbReference>
<dbReference type="OrthoDB" id="9802365at2"/>
<dbReference type="Pfam" id="PF03749">
    <property type="entry name" value="SfsA"/>
    <property type="match status" value="1"/>
</dbReference>
<dbReference type="Proteomes" id="UP000279029">
    <property type="component" value="Chromosome"/>
</dbReference>
<gene>
    <name evidence="1 4" type="primary">sfsA</name>
    <name evidence="4" type="ORF">PATL70BA_1790</name>
</gene>
<dbReference type="InterPro" id="IPR041465">
    <property type="entry name" value="SfsA_N"/>
</dbReference>
<evidence type="ECO:0000259" key="2">
    <source>
        <dbReference type="Pfam" id="PF03749"/>
    </source>
</evidence>
<evidence type="ECO:0000259" key="3">
    <source>
        <dbReference type="Pfam" id="PF17746"/>
    </source>
</evidence>
<dbReference type="FunFam" id="2.40.50.580:FF:000002">
    <property type="entry name" value="Sugar fermentation stimulation protein homolog"/>
    <property type="match status" value="1"/>
</dbReference>
<dbReference type="Gene3D" id="2.40.50.580">
    <property type="match status" value="1"/>
</dbReference>
<name>A0A3P7RYP9_9FIRM</name>
<dbReference type="AlphaFoldDB" id="A0A3P7RYP9"/>
<reference evidence="4 5" key="1">
    <citation type="submission" date="2018-09" db="EMBL/GenBank/DDBJ databases">
        <authorList>
            <person name="Postec A."/>
        </authorList>
    </citation>
    <scope>NUCLEOTIDE SEQUENCE [LARGE SCALE GENOMIC DNA]</scope>
    <source>
        <strain evidence="4">70B-A</strain>
    </source>
</reference>
<dbReference type="KEGG" id="cbar:PATL70BA_1790"/>
<dbReference type="CDD" id="cd22359">
    <property type="entry name" value="SfsA-like_bacterial"/>
    <property type="match status" value="1"/>
</dbReference>
<protein>
    <recommendedName>
        <fullName evidence="1">Sugar fermentation stimulation protein homolog</fullName>
    </recommendedName>
</protein>
<dbReference type="RefSeq" id="WP_125136949.1">
    <property type="nucleotide sequence ID" value="NZ_LR130778.1"/>
</dbReference>
<dbReference type="EMBL" id="LR130778">
    <property type="protein sequence ID" value="VDN47682.1"/>
    <property type="molecule type" value="Genomic_DNA"/>
</dbReference>
<accession>A0A3P7RYP9</accession>
<dbReference type="InterPro" id="IPR040452">
    <property type="entry name" value="SfsA_C"/>
</dbReference>
<dbReference type="Pfam" id="PF17746">
    <property type="entry name" value="SfsA_N"/>
    <property type="match status" value="1"/>
</dbReference>
<proteinExistence type="inferred from homology"/>
<comment type="similarity">
    <text evidence="1">Belongs to the SfsA family.</text>
</comment>
<sequence length="232" mass="26362">MRYKNIVEGIFVKRLNRFIAKVFIDGKSEEVHVKNTGRCQELFIEGVKVYLEKSDNPNRKTRYSLIGIYKGDVLVNIDSQVPNQVIYEALIAGEIREIGQVSHASREVTYGTSRFDIYYEKGLEKGFIEVKGVTLEEAGLALFPDAPTIRGTKHINELVKGMKEGYKNYVCFLIQIEHIHSFRPHHERDRAFADSLYQAIDTGLGVLVYNSKLGRDTIELGGSGLLLNQTYK</sequence>
<dbReference type="PANTHER" id="PTHR30545:SF2">
    <property type="entry name" value="SUGAR FERMENTATION STIMULATION PROTEIN A"/>
    <property type="match status" value="1"/>
</dbReference>
<keyword evidence="5" id="KW-1185">Reference proteome</keyword>
<dbReference type="InterPro" id="IPR005224">
    <property type="entry name" value="SfsA"/>
</dbReference>
<dbReference type="PANTHER" id="PTHR30545">
    <property type="entry name" value="SUGAR FERMENTATION STIMULATION PROTEIN A"/>
    <property type="match status" value="1"/>
</dbReference>
<feature type="domain" description="Sugar fermentation stimulation protein C-terminal" evidence="2">
    <location>
        <begin position="80"/>
        <end position="214"/>
    </location>
</feature>
<dbReference type="GO" id="GO:0003677">
    <property type="term" value="F:DNA binding"/>
    <property type="evidence" value="ECO:0007669"/>
    <property type="project" value="InterPro"/>
</dbReference>
<dbReference type="HAMAP" id="MF_00095">
    <property type="entry name" value="SfsA"/>
    <property type="match status" value="1"/>
</dbReference>
<evidence type="ECO:0000313" key="5">
    <source>
        <dbReference type="Proteomes" id="UP000279029"/>
    </source>
</evidence>
<dbReference type="NCBIfam" id="TIGR00230">
    <property type="entry name" value="sfsA"/>
    <property type="match status" value="1"/>
</dbReference>
<organism evidence="4 5">
    <name type="scientific">Petrocella atlantisensis</name>
    <dbReference type="NCBI Taxonomy" id="2173034"/>
    <lineage>
        <taxon>Bacteria</taxon>
        <taxon>Bacillati</taxon>
        <taxon>Bacillota</taxon>
        <taxon>Clostridia</taxon>
        <taxon>Lachnospirales</taxon>
        <taxon>Vallitaleaceae</taxon>
        <taxon>Petrocella</taxon>
    </lineage>
</organism>
<feature type="domain" description="SfsA N-terminal OB" evidence="3">
    <location>
        <begin position="12"/>
        <end position="77"/>
    </location>
</feature>
<evidence type="ECO:0000313" key="4">
    <source>
        <dbReference type="EMBL" id="VDN47682.1"/>
    </source>
</evidence>